<keyword evidence="2" id="KW-1185">Reference proteome</keyword>
<name>A0ABV6RU62_9GAMM</name>
<gene>
    <name evidence="1" type="ORF">ACFFGH_22050</name>
</gene>
<protein>
    <submittedName>
        <fullName evidence="1">Replication initiator</fullName>
    </submittedName>
</protein>
<comment type="caution">
    <text evidence="1">The sequence shown here is derived from an EMBL/GenBank/DDBJ whole genome shotgun (WGS) entry which is preliminary data.</text>
</comment>
<dbReference type="Pfam" id="PF20199">
    <property type="entry name" value="RepSA"/>
    <property type="match status" value="1"/>
</dbReference>
<evidence type="ECO:0000313" key="1">
    <source>
        <dbReference type="EMBL" id="MFC0680525.1"/>
    </source>
</evidence>
<dbReference type="Proteomes" id="UP001589896">
    <property type="component" value="Unassembled WGS sequence"/>
</dbReference>
<proteinExistence type="predicted"/>
<dbReference type="EMBL" id="JBHLTG010000005">
    <property type="protein sequence ID" value="MFC0680525.1"/>
    <property type="molecule type" value="Genomic_DNA"/>
</dbReference>
<dbReference type="InterPro" id="IPR046828">
    <property type="entry name" value="RepSA"/>
</dbReference>
<reference evidence="1 2" key="1">
    <citation type="submission" date="2024-09" db="EMBL/GenBank/DDBJ databases">
        <authorList>
            <person name="Sun Q."/>
            <person name="Mori K."/>
        </authorList>
    </citation>
    <scope>NUCLEOTIDE SEQUENCE [LARGE SCALE GENOMIC DNA]</scope>
    <source>
        <strain evidence="1 2">KCTC 23076</strain>
    </source>
</reference>
<dbReference type="RefSeq" id="WP_386672340.1">
    <property type="nucleotide sequence ID" value="NZ_JBHLTG010000005.1"/>
</dbReference>
<sequence>MDRENDRQSGGAGGCARPFKTRSGDWVRCQSRVRSKCASCAELYRGDWAAIARSGVFDGRVELYRFYLLTLTAPSFGRVHRVPRSQGARAKRCGCGAVHDLRDAGLRGVPLTPSTYDYAGQVAWNRDAGLLWDRTRKRIRDRWESVEFFMVREWQDRGVLHQHALIRIKRPEAPNPQALREAARTAEAVSRVDGGVVGWGAQTDAAAFRADGDGAKTIWYLSKALNYVMKDTALTAMGGRGSNLAWAHLAALGLAARAMRCSRECAPDECASRVHDRYGSRSHVVSASRRTRHRSGWSFTGVTRGLQRRMRAAWAEARAQAAPAAEHASAPKRQEGAQLARVELSRRIDVARAAVLP</sequence>
<organism evidence="1 2">
    <name type="scientific">Lysobacter korlensis</name>
    <dbReference type="NCBI Taxonomy" id="553636"/>
    <lineage>
        <taxon>Bacteria</taxon>
        <taxon>Pseudomonadati</taxon>
        <taxon>Pseudomonadota</taxon>
        <taxon>Gammaproteobacteria</taxon>
        <taxon>Lysobacterales</taxon>
        <taxon>Lysobacteraceae</taxon>
        <taxon>Lysobacter</taxon>
    </lineage>
</organism>
<accession>A0ABV6RU62</accession>
<evidence type="ECO:0000313" key="2">
    <source>
        <dbReference type="Proteomes" id="UP001589896"/>
    </source>
</evidence>